<protein>
    <submittedName>
        <fullName evidence="1">Uncharacterized protein</fullName>
    </submittedName>
</protein>
<reference evidence="1 2" key="1">
    <citation type="journal article" date="2016" name="Nat. Commun.">
        <title>Thousands of microbial genomes shed light on interconnected biogeochemical processes in an aquifer system.</title>
        <authorList>
            <person name="Anantharaman K."/>
            <person name="Brown C.T."/>
            <person name="Hug L.A."/>
            <person name="Sharon I."/>
            <person name="Castelle C.J."/>
            <person name="Probst A.J."/>
            <person name="Thomas B.C."/>
            <person name="Singh A."/>
            <person name="Wilkins M.J."/>
            <person name="Karaoz U."/>
            <person name="Brodie E.L."/>
            <person name="Williams K.H."/>
            <person name="Hubbard S.S."/>
            <person name="Banfield J.F."/>
        </authorList>
    </citation>
    <scope>NUCLEOTIDE SEQUENCE [LARGE SCALE GENOMIC DNA]</scope>
</reference>
<gene>
    <name evidence="1" type="ORF">A2845_04105</name>
</gene>
<sequence length="84" mass="8983">MRERAMLGRIVTITAKRKGNGAIGGGRKGSSGKKGVIYQIDEAGKKTELARASGATLKELSRELRKTGLIPEYVSLNSKGDTSY</sequence>
<name>A0A1G2CX61_9BACT</name>
<evidence type="ECO:0000313" key="2">
    <source>
        <dbReference type="Proteomes" id="UP000177122"/>
    </source>
</evidence>
<accession>A0A1G2CX61</accession>
<evidence type="ECO:0000313" key="1">
    <source>
        <dbReference type="EMBL" id="OGZ05955.1"/>
    </source>
</evidence>
<comment type="caution">
    <text evidence="1">The sequence shown here is derived from an EMBL/GenBank/DDBJ whole genome shotgun (WGS) entry which is preliminary data.</text>
</comment>
<organism evidence="1 2">
    <name type="scientific">Candidatus Lloydbacteria bacterium RIFCSPHIGHO2_01_FULL_49_22</name>
    <dbReference type="NCBI Taxonomy" id="1798658"/>
    <lineage>
        <taxon>Bacteria</taxon>
        <taxon>Candidatus Lloydiibacteriota</taxon>
    </lineage>
</organism>
<dbReference type="Proteomes" id="UP000177122">
    <property type="component" value="Unassembled WGS sequence"/>
</dbReference>
<dbReference type="EMBL" id="MHLI01000006">
    <property type="protein sequence ID" value="OGZ05955.1"/>
    <property type="molecule type" value="Genomic_DNA"/>
</dbReference>
<proteinExistence type="predicted"/>
<dbReference type="AlphaFoldDB" id="A0A1G2CX61"/>